<reference evidence="5" key="1">
    <citation type="journal article" date="2006" name="PLoS Biol.">
        <title>Macronuclear genome sequence of the ciliate Tetrahymena thermophila, a model eukaryote.</title>
        <authorList>
            <person name="Eisen J.A."/>
            <person name="Coyne R.S."/>
            <person name="Wu M."/>
            <person name="Wu D."/>
            <person name="Thiagarajan M."/>
            <person name="Wortman J.R."/>
            <person name="Badger J.H."/>
            <person name="Ren Q."/>
            <person name="Amedeo P."/>
            <person name="Jones K.M."/>
            <person name="Tallon L.J."/>
            <person name="Delcher A.L."/>
            <person name="Salzberg S.L."/>
            <person name="Silva J.C."/>
            <person name="Haas B.J."/>
            <person name="Majoros W.H."/>
            <person name="Farzad M."/>
            <person name="Carlton J.M."/>
            <person name="Smith R.K. Jr."/>
            <person name="Garg J."/>
            <person name="Pearlman R.E."/>
            <person name="Karrer K.M."/>
            <person name="Sun L."/>
            <person name="Manning G."/>
            <person name="Elde N.C."/>
            <person name="Turkewitz A.P."/>
            <person name="Asai D.J."/>
            <person name="Wilkes D.E."/>
            <person name="Wang Y."/>
            <person name="Cai H."/>
            <person name="Collins K."/>
            <person name="Stewart B.A."/>
            <person name="Lee S.R."/>
            <person name="Wilamowska K."/>
            <person name="Weinberg Z."/>
            <person name="Ruzzo W.L."/>
            <person name="Wloga D."/>
            <person name="Gaertig J."/>
            <person name="Frankel J."/>
            <person name="Tsao C.-C."/>
            <person name="Gorovsky M.A."/>
            <person name="Keeling P.J."/>
            <person name="Waller R.F."/>
            <person name="Patron N.J."/>
            <person name="Cherry J.M."/>
            <person name="Stover N.A."/>
            <person name="Krieger C.J."/>
            <person name="del Toro C."/>
            <person name="Ryder H.F."/>
            <person name="Williamson S.C."/>
            <person name="Barbeau R.A."/>
            <person name="Hamilton E.P."/>
            <person name="Orias E."/>
        </authorList>
    </citation>
    <scope>NUCLEOTIDE SEQUENCE [LARGE SCALE GENOMIC DNA]</scope>
    <source>
        <strain evidence="5">SB210</strain>
    </source>
</reference>
<feature type="domain" description="Peptidase A1" evidence="3">
    <location>
        <begin position="44"/>
        <end position="386"/>
    </location>
</feature>
<keyword evidence="1" id="KW-0472">Membrane</keyword>
<protein>
    <submittedName>
        <fullName evidence="4">Transmembrane protein, putative</fullName>
    </submittedName>
</protein>
<dbReference type="InterPro" id="IPR033121">
    <property type="entry name" value="PEPTIDASE_A1"/>
</dbReference>
<dbReference type="EMBL" id="GG662532">
    <property type="protein sequence ID" value="EAR91180.2"/>
    <property type="molecule type" value="Genomic_DNA"/>
</dbReference>
<dbReference type="InParanoid" id="Q230V9"/>
<keyword evidence="1" id="KW-1133">Transmembrane helix</keyword>
<keyword evidence="1 4" id="KW-0812">Transmembrane</keyword>
<evidence type="ECO:0000313" key="5">
    <source>
        <dbReference type="Proteomes" id="UP000009168"/>
    </source>
</evidence>
<dbReference type="OMA" id="HIPQNTI"/>
<keyword evidence="5" id="KW-1185">Reference proteome</keyword>
<evidence type="ECO:0000259" key="3">
    <source>
        <dbReference type="PROSITE" id="PS51767"/>
    </source>
</evidence>
<dbReference type="RefSeq" id="XP_001011425.2">
    <property type="nucleotide sequence ID" value="XM_001011425.3"/>
</dbReference>
<proteinExistence type="predicted"/>
<dbReference type="Gene3D" id="2.40.70.10">
    <property type="entry name" value="Acid Proteases"/>
    <property type="match status" value="1"/>
</dbReference>
<sequence length="507" mass="55620">MKTIIAVALILGLAMSATLNIPLQTSQVYHNDANNVKQLVDEVLSADVDFTKQAQDQRTVIDLESNVNYLLSRQTQYNQVAVNPFAFDCTIPCAQGVEQTGSFTVLGGKVTVNGGTVLKGDAAIQIQDSEHKTSASVPLYVPGTVDPSTAAQESAIIQTFNSGLSFSKGSNNVLAILKQSSKLVANNAFSVYVHDTIAQLNVGGYREYFVQPSSTDLVIPTVNSNTWTVTINGIKIKSESQLQSDSQTLTAHFDLTSKYIYVPHVDAVAISQTPAFYYFMNSKQLPCFQPSSNLGNAYNYVCPADQFPGFDAYNPITFSFKGQGKNSVSIVLQPTDYINKLDNGNYELLFKFASAPQNTGDFYFGTTLLKKYYATFNADTSTVVLRNRYDVAVGNLILNDNYRIPVIVVGLVLALLAVILLVFVILKRVELEEPTNAIPMYSVYKPASPVVYQTSVNASNYVPTYTNSIIPAGQNVVVSSSQLRQSQTQVRQSQTLVRNSQQQFRQY</sequence>
<dbReference type="Pfam" id="PF00026">
    <property type="entry name" value="Asp"/>
    <property type="match status" value="1"/>
</dbReference>
<name>Q230V9_TETTS</name>
<evidence type="ECO:0000256" key="2">
    <source>
        <dbReference type="SAM" id="SignalP"/>
    </source>
</evidence>
<dbReference type="HOGENOM" id="CLU_538073_0_0_1"/>
<dbReference type="InterPro" id="IPR021109">
    <property type="entry name" value="Peptidase_aspartic_dom_sf"/>
</dbReference>
<feature type="chain" id="PRO_5004201795" evidence="2">
    <location>
        <begin position="17"/>
        <end position="507"/>
    </location>
</feature>
<gene>
    <name evidence="4" type="ORF">TTHERM_00434000</name>
</gene>
<dbReference type="KEGG" id="tet:TTHERM_00434000"/>
<accession>Q230V9</accession>
<dbReference type="SUPFAM" id="SSF50630">
    <property type="entry name" value="Acid proteases"/>
    <property type="match status" value="1"/>
</dbReference>
<evidence type="ECO:0000313" key="4">
    <source>
        <dbReference type="EMBL" id="EAR91180.2"/>
    </source>
</evidence>
<feature type="transmembrane region" description="Helical" evidence="1">
    <location>
        <begin position="404"/>
        <end position="426"/>
    </location>
</feature>
<dbReference type="Proteomes" id="UP000009168">
    <property type="component" value="Unassembled WGS sequence"/>
</dbReference>
<dbReference type="AlphaFoldDB" id="Q230V9"/>
<dbReference type="GeneID" id="7843599"/>
<keyword evidence="2" id="KW-0732">Signal</keyword>
<dbReference type="PROSITE" id="PS51767">
    <property type="entry name" value="PEPTIDASE_A1"/>
    <property type="match status" value="1"/>
</dbReference>
<feature type="signal peptide" evidence="2">
    <location>
        <begin position="1"/>
        <end position="16"/>
    </location>
</feature>
<organism evidence="4 5">
    <name type="scientific">Tetrahymena thermophila (strain SB210)</name>
    <dbReference type="NCBI Taxonomy" id="312017"/>
    <lineage>
        <taxon>Eukaryota</taxon>
        <taxon>Sar</taxon>
        <taxon>Alveolata</taxon>
        <taxon>Ciliophora</taxon>
        <taxon>Intramacronucleata</taxon>
        <taxon>Oligohymenophorea</taxon>
        <taxon>Hymenostomatida</taxon>
        <taxon>Tetrahymenina</taxon>
        <taxon>Tetrahymenidae</taxon>
        <taxon>Tetrahymena</taxon>
    </lineage>
</organism>
<evidence type="ECO:0000256" key="1">
    <source>
        <dbReference type="SAM" id="Phobius"/>
    </source>
</evidence>